<name>A0A037ZKP2_9RHOB</name>
<dbReference type="InterPro" id="IPR029032">
    <property type="entry name" value="AhpD-like"/>
</dbReference>
<dbReference type="AlphaFoldDB" id="A0A037ZKP2"/>
<dbReference type="PANTHER" id="PTHR35446:SF3">
    <property type="entry name" value="CMD DOMAIN-CONTAINING PROTEIN"/>
    <property type="match status" value="1"/>
</dbReference>
<dbReference type="Pfam" id="PF02627">
    <property type="entry name" value="CMD"/>
    <property type="match status" value="1"/>
</dbReference>
<dbReference type="STRING" id="1454373.ACMU_00450"/>
<sequence>MYTYHTPDTAPQASLSLLEASQKAYGFHPMLHRVMAEAPINYQAYLDTFGLFTEKGTLTPTEQQVVMMTVNVINECHYCTAGHTMLMKMLKVDEDVIEALREGAPLADAKLEALRVYTKGLVEQRGHIGDDALQAFLDAGYTKAQSLEVIVGIATKTLSNFTNALAHTEIDEPVKPFAIDFAAE</sequence>
<dbReference type="EMBL" id="JFKE01000001">
    <property type="protein sequence ID" value="KAJ56996.1"/>
    <property type="molecule type" value="Genomic_DNA"/>
</dbReference>
<dbReference type="InterPro" id="IPR003779">
    <property type="entry name" value="CMD-like"/>
</dbReference>
<keyword evidence="3" id="KW-1185">Reference proteome</keyword>
<dbReference type="Proteomes" id="UP000026249">
    <property type="component" value="Unassembled WGS sequence"/>
</dbReference>
<gene>
    <name evidence="2" type="ORF">ACMU_00450</name>
</gene>
<evidence type="ECO:0000313" key="3">
    <source>
        <dbReference type="Proteomes" id="UP000026249"/>
    </source>
</evidence>
<evidence type="ECO:0000259" key="1">
    <source>
        <dbReference type="Pfam" id="PF02627"/>
    </source>
</evidence>
<dbReference type="GO" id="GO:0051920">
    <property type="term" value="F:peroxiredoxin activity"/>
    <property type="evidence" value="ECO:0007669"/>
    <property type="project" value="InterPro"/>
</dbReference>
<proteinExistence type="predicted"/>
<accession>A0A037ZKP2</accession>
<dbReference type="SUPFAM" id="SSF69118">
    <property type="entry name" value="AhpD-like"/>
    <property type="match status" value="1"/>
</dbReference>
<protein>
    <submittedName>
        <fullName evidence="2">Carboxymuconolactone decarboxylase</fullName>
    </submittedName>
</protein>
<evidence type="ECO:0000313" key="2">
    <source>
        <dbReference type="EMBL" id="KAJ56996.1"/>
    </source>
</evidence>
<dbReference type="Gene3D" id="1.20.1290.10">
    <property type="entry name" value="AhpD-like"/>
    <property type="match status" value="1"/>
</dbReference>
<reference evidence="2 3" key="1">
    <citation type="submission" date="2014-03" db="EMBL/GenBank/DDBJ databases">
        <title>Draft Genome Sequence of Actibacterium mucosum KCTC 23349, a Marine Alphaproteobacterium with Complex Ionic Requirements Isolated from Mediterranean Seawater at Malvarrosa Beach, Valencia, Spain.</title>
        <authorList>
            <person name="Arahal D.R."/>
            <person name="Shao Z."/>
            <person name="Lai Q."/>
            <person name="Pujalte M.J."/>
        </authorList>
    </citation>
    <scope>NUCLEOTIDE SEQUENCE [LARGE SCALE GENOMIC DNA]</scope>
    <source>
        <strain evidence="2 3">KCTC 23349</strain>
    </source>
</reference>
<comment type="caution">
    <text evidence="2">The sequence shown here is derived from an EMBL/GenBank/DDBJ whole genome shotgun (WGS) entry which is preliminary data.</text>
</comment>
<organism evidence="2 3">
    <name type="scientific">Actibacterium mucosum KCTC 23349</name>
    <dbReference type="NCBI Taxonomy" id="1454373"/>
    <lineage>
        <taxon>Bacteria</taxon>
        <taxon>Pseudomonadati</taxon>
        <taxon>Pseudomonadota</taxon>
        <taxon>Alphaproteobacteria</taxon>
        <taxon>Rhodobacterales</taxon>
        <taxon>Roseobacteraceae</taxon>
        <taxon>Actibacterium</taxon>
    </lineage>
</organism>
<dbReference type="OrthoDB" id="9808310at2"/>
<feature type="domain" description="Carboxymuconolactone decarboxylase-like" evidence="1">
    <location>
        <begin position="49"/>
        <end position="115"/>
    </location>
</feature>
<dbReference type="PANTHER" id="PTHR35446">
    <property type="entry name" value="SI:CH211-175M2.5"/>
    <property type="match status" value="1"/>
</dbReference>
<dbReference type="RefSeq" id="WP_035255168.1">
    <property type="nucleotide sequence ID" value="NZ_JFKE01000001.1"/>
</dbReference>